<gene>
    <name evidence="4" type="ORF">MEBOL_003764</name>
</gene>
<dbReference type="PROSITE" id="PS50977">
    <property type="entry name" value="HTH_TETR_2"/>
    <property type="match status" value="1"/>
</dbReference>
<evidence type="ECO:0000313" key="4">
    <source>
        <dbReference type="EMBL" id="ATB30304.1"/>
    </source>
</evidence>
<dbReference type="Pfam" id="PF00440">
    <property type="entry name" value="TetR_N"/>
    <property type="match status" value="1"/>
</dbReference>
<dbReference type="KEGG" id="mbd:MEBOL_003764"/>
<keyword evidence="5" id="KW-1185">Reference proteome</keyword>
<proteinExistence type="predicted"/>
<dbReference type="PANTHER" id="PTHR30055:SF200">
    <property type="entry name" value="HTH-TYPE TRANSCRIPTIONAL REPRESSOR BDCR"/>
    <property type="match status" value="1"/>
</dbReference>
<keyword evidence="1 2" id="KW-0238">DNA-binding</keyword>
<evidence type="ECO:0000256" key="1">
    <source>
        <dbReference type="ARBA" id="ARBA00023125"/>
    </source>
</evidence>
<name>A0A250IEN7_9BACT</name>
<dbReference type="InterPro" id="IPR050109">
    <property type="entry name" value="HTH-type_TetR-like_transc_reg"/>
</dbReference>
<dbReference type="GO" id="GO:0003700">
    <property type="term" value="F:DNA-binding transcription factor activity"/>
    <property type="evidence" value="ECO:0007669"/>
    <property type="project" value="TreeGrafter"/>
</dbReference>
<evidence type="ECO:0000313" key="5">
    <source>
        <dbReference type="Proteomes" id="UP000217289"/>
    </source>
</evidence>
<dbReference type="InterPro" id="IPR001647">
    <property type="entry name" value="HTH_TetR"/>
</dbReference>
<dbReference type="GO" id="GO:0000976">
    <property type="term" value="F:transcription cis-regulatory region binding"/>
    <property type="evidence" value="ECO:0007669"/>
    <property type="project" value="TreeGrafter"/>
</dbReference>
<dbReference type="PANTHER" id="PTHR30055">
    <property type="entry name" value="HTH-TYPE TRANSCRIPTIONAL REGULATOR RUTR"/>
    <property type="match status" value="1"/>
</dbReference>
<sequence>MADTVKGGGRSERVAPRERILLAAADLFYRHGIRAVGVEAVAEAAGTNKMTLYRHFASKDELVAEYLRRAAATSNESWARYERMHPGEPFEQLREWLREMSEHATCADQRGCALANAAVELAEREHPARPVIEAYKVAQHERLVGLGRAAGLVEPELLADELHLLLEGARVTAQSVGREGLCARLVRIGEAMLERHRQGLPLR</sequence>
<evidence type="ECO:0000259" key="3">
    <source>
        <dbReference type="PROSITE" id="PS50977"/>
    </source>
</evidence>
<evidence type="ECO:0000256" key="2">
    <source>
        <dbReference type="PROSITE-ProRule" id="PRU00335"/>
    </source>
</evidence>
<reference evidence="4 5" key="1">
    <citation type="submission" date="2017-06" db="EMBL/GenBank/DDBJ databases">
        <authorList>
            <person name="Kim H.J."/>
            <person name="Triplett B.A."/>
        </authorList>
    </citation>
    <scope>NUCLEOTIDE SEQUENCE [LARGE SCALE GENOMIC DNA]</scope>
    <source>
        <strain evidence="4 5">DSM 14713</strain>
    </source>
</reference>
<dbReference type="EMBL" id="CP022163">
    <property type="protein sequence ID" value="ATB30304.1"/>
    <property type="molecule type" value="Genomic_DNA"/>
</dbReference>
<dbReference type="InterPro" id="IPR036271">
    <property type="entry name" value="Tet_transcr_reg_TetR-rel_C_sf"/>
</dbReference>
<feature type="domain" description="HTH tetR-type" evidence="3">
    <location>
        <begin position="14"/>
        <end position="74"/>
    </location>
</feature>
<dbReference type="SUPFAM" id="SSF46689">
    <property type="entry name" value="Homeodomain-like"/>
    <property type="match status" value="1"/>
</dbReference>
<dbReference type="PRINTS" id="PR00455">
    <property type="entry name" value="HTHTETR"/>
</dbReference>
<organism evidence="4 5">
    <name type="scientific">Melittangium boletus DSM 14713</name>
    <dbReference type="NCBI Taxonomy" id="1294270"/>
    <lineage>
        <taxon>Bacteria</taxon>
        <taxon>Pseudomonadati</taxon>
        <taxon>Myxococcota</taxon>
        <taxon>Myxococcia</taxon>
        <taxon>Myxococcales</taxon>
        <taxon>Cystobacterineae</taxon>
        <taxon>Archangiaceae</taxon>
        <taxon>Melittangium</taxon>
    </lineage>
</organism>
<dbReference type="AlphaFoldDB" id="A0A250IEN7"/>
<dbReference type="SUPFAM" id="SSF48498">
    <property type="entry name" value="Tetracyclin repressor-like, C-terminal domain"/>
    <property type="match status" value="1"/>
</dbReference>
<dbReference type="Gene3D" id="1.10.357.10">
    <property type="entry name" value="Tetracycline Repressor, domain 2"/>
    <property type="match status" value="1"/>
</dbReference>
<dbReference type="InterPro" id="IPR009057">
    <property type="entry name" value="Homeodomain-like_sf"/>
</dbReference>
<dbReference type="Proteomes" id="UP000217289">
    <property type="component" value="Chromosome"/>
</dbReference>
<feature type="DNA-binding region" description="H-T-H motif" evidence="2">
    <location>
        <begin position="37"/>
        <end position="56"/>
    </location>
</feature>
<dbReference type="RefSeq" id="WP_095978766.1">
    <property type="nucleotide sequence ID" value="NZ_CP022163.1"/>
</dbReference>
<protein>
    <submittedName>
        <fullName evidence="4">TetR family transcriptional regulator</fullName>
    </submittedName>
</protein>
<dbReference type="OrthoDB" id="116240at2"/>
<accession>A0A250IEN7</accession>